<dbReference type="RefSeq" id="WP_286001807.1">
    <property type="nucleotide sequence ID" value="NZ_CP127295.1"/>
</dbReference>
<keyword evidence="2" id="KW-1185">Reference proteome</keyword>
<protein>
    <submittedName>
        <fullName evidence="1">Uncharacterized protein</fullName>
    </submittedName>
</protein>
<organism evidence="1 2">
    <name type="scientific">Amycolatopsis mongoliensis</name>
    <dbReference type="NCBI Taxonomy" id="715475"/>
    <lineage>
        <taxon>Bacteria</taxon>
        <taxon>Bacillati</taxon>
        <taxon>Actinomycetota</taxon>
        <taxon>Actinomycetes</taxon>
        <taxon>Pseudonocardiales</taxon>
        <taxon>Pseudonocardiaceae</taxon>
        <taxon>Amycolatopsis</taxon>
    </lineage>
</organism>
<dbReference type="AlphaFoldDB" id="A0A9Y2NKX7"/>
<evidence type="ECO:0000313" key="1">
    <source>
        <dbReference type="EMBL" id="WIY05519.1"/>
    </source>
</evidence>
<dbReference type="EMBL" id="CP127295">
    <property type="protein sequence ID" value="WIY05519.1"/>
    <property type="molecule type" value="Genomic_DNA"/>
</dbReference>
<accession>A0A9Y2NKX7</accession>
<dbReference type="Proteomes" id="UP001239397">
    <property type="component" value="Chromosome"/>
</dbReference>
<sequence>MRSSVLTKWLASLADPLEARYASVPAVAVFREALSDYMRVNTAGGRRERSGD</sequence>
<gene>
    <name evidence="1" type="ORF">QRX60_17320</name>
</gene>
<name>A0A9Y2NKX7_9PSEU</name>
<dbReference type="KEGG" id="amog:QRX60_17320"/>
<evidence type="ECO:0000313" key="2">
    <source>
        <dbReference type="Proteomes" id="UP001239397"/>
    </source>
</evidence>
<reference evidence="1 2" key="1">
    <citation type="submission" date="2023-06" db="EMBL/GenBank/DDBJ databases">
        <authorList>
            <person name="Oyuntsetseg B."/>
            <person name="Kim S.B."/>
        </authorList>
    </citation>
    <scope>NUCLEOTIDE SEQUENCE [LARGE SCALE GENOMIC DNA]</scope>
    <source>
        <strain evidence="1 2">4-36</strain>
    </source>
</reference>
<proteinExistence type="predicted"/>